<feature type="transmembrane region" description="Helical" evidence="19">
    <location>
        <begin position="110"/>
        <end position="129"/>
    </location>
</feature>
<proteinExistence type="inferred from homology"/>
<comment type="catalytic activity">
    <reaction evidence="18 19">
        <text>alpha-ribazole 5'-phosphate + adenosylcob(III)inamide-GDP = adenosylcob(III)alamin 5'-phosphate + GMP + H(+)</text>
        <dbReference type="Rhea" id="RHEA:23560"/>
        <dbReference type="ChEBI" id="CHEBI:15378"/>
        <dbReference type="ChEBI" id="CHEBI:57918"/>
        <dbReference type="ChEBI" id="CHEBI:58115"/>
        <dbReference type="ChEBI" id="CHEBI:60487"/>
        <dbReference type="ChEBI" id="CHEBI:60493"/>
        <dbReference type="EC" id="2.7.8.26"/>
    </reaction>
</comment>
<keyword evidence="7 19" id="KW-1003">Cell membrane</keyword>
<dbReference type="HAMAP" id="MF_00719">
    <property type="entry name" value="CobS"/>
    <property type="match status" value="1"/>
</dbReference>
<dbReference type="Pfam" id="PF02654">
    <property type="entry name" value="CobS"/>
    <property type="match status" value="1"/>
</dbReference>
<evidence type="ECO:0000256" key="18">
    <source>
        <dbReference type="ARBA" id="ARBA00049504"/>
    </source>
</evidence>
<feature type="transmembrane region" description="Helical" evidence="19">
    <location>
        <begin position="180"/>
        <end position="200"/>
    </location>
</feature>
<evidence type="ECO:0000256" key="10">
    <source>
        <dbReference type="ARBA" id="ARBA00022692"/>
    </source>
</evidence>
<accession>A0A5B8CQ35</accession>
<dbReference type="EC" id="2.7.8.26" evidence="5 19"/>
<evidence type="ECO:0000256" key="11">
    <source>
        <dbReference type="ARBA" id="ARBA00022842"/>
    </source>
</evidence>
<evidence type="ECO:0000256" key="17">
    <source>
        <dbReference type="ARBA" id="ARBA00048623"/>
    </source>
</evidence>
<sequence length="263" mass="29046">MKLQWRYFLLAVGFFTRVPVPSLPDFQETDLNHAARYFPLVGLFIGLLAAAVWWLASLVFPPALAVLCSMATTIYMTGAFHEDGLADSADGLGGGMDRARKLEIMQDSRLGSFGVITLIGMLLFKFQALSALSPAMLPFAMIAAHALSRLAAVAIMATASYVRFAGKSKPLATALTRPDLAYAILFGTLCWLVFSLMLGINHTLFTVIRFQLFTAIPVLLVWLWWRRLILRHLQGYTGDTLGATQQLTELAFYLGLLAWEHLA</sequence>
<keyword evidence="13 19" id="KW-0472">Membrane</keyword>
<dbReference type="OrthoDB" id="9794626at2"/>
<dbReference type="AlphaFoldDB" id="A0A5B8CQ35"/>
<dbReference type="InterPro" id="IPR003805">
    <property type="entry name" value="CobS"/>
</dbReference>
<dbReference type="RefSeq" id="WP_140002125.1">
    <property type="nucleotide sequence ID" value="NZ_CP040946.1"/>
</dbReference>
<evidence type="ECO:0000256" key="13">
    <source>
        <dbReference type="ARBA" id="ARBA00023136"/>
    </source>
</evidence>
<keyword evidence="11 19" id="KW-0460">Magnesium</keyword>
<evidence type="ECO:0000256" key="9">
    <source>
        <dbReference type="ARBA" id="ARBA00022679"/>
    </source>
</evidence>
<gene>
    <name evidence="19" type="primary">cobS</name>
    <name evidence="20" type="ORF">FIU01_01070</name>
</gene>
<comment type="catalytic activity">
    <reaction evidence="17 19">
        <text>alpha-ribazole + adenosylcob(III)inamide-GDP = adenosylcob(III)alamin + GMP + H(+)</text>
        <dbReference type="Rhea" id="RHEA:16049"/>
        <dbReference type="ChEBI" id="CHEBI:10329"/>
        <dbReference type="ChEBI" id="CHEBI:15378"/>
        <dbReference type="ChEBI" id="CHEBI:18408"/>
        <dbReference type="ChEBI" id="CHEBI:58115"/>
        <dbReference type="ChEBI" id="CHEBI:60487"/>
        <dbReference type="EC" id="2.7.8.26"/>
    </reaction>
</comment>
<evidence type="ECO:0000256" key="14">
    <source>
        <dbReference type="ARBA" id="ARBA00025228"/>
    </source>
</evidence>
<comment type="subcellular location">
    <subcellularLocation>
        <location evidence="2 19">Cell membrane</location>
        <topology evidence="2 19">Multi-pass membrane protein</topology>
    </subcellularLocation>
</comment>
<dbReference type="NCBIfam" id="NF001277">
    <property type="entry name" value="PRK00235.1-3"/>
    <property type="match status" value="1"/>
</dbReference>
<evidence type="ECO:0000256" key="1">
    <source>
        <dbReference type="ARBA" id="ARBA00001946"/>
    </source>
</evidence>
<evidence type="ECO:0000313" key="20">
    <source>
        <dbReference type="EMBL" id="QDC43250.1"/>
    </source>
</evidence>
<dbReference type="UniPathway" id="UPA00148">
    <property type="reaction ID" value="UER00238"/>
</dbReference>
<evidence type="ECO:0000256" key="7">
    <source>
        <dbReference type="ARBA" id="ARBA00022475"/>
    </source>
</evidence>
<dbReference type="KEGG" id="mmec:FIU01_01070"/>
<comment type="function">
    <text evidence="14 19">Joins adenosylcobinamide-GDP and alpha-ribazole to generate adenosylcobalamin (Ado-cobalamin). Also synthesizes adenosylcobalamin 5'-phosphate from adenosylcobinamide-GDP and alpha-ribazole 5'-phosphate.</text>
</comment>
<evidence type="ECO:0000256" key="15">
    <source>
        <dbReference type="ARBA" id="ARBA00032605"/>
    </source>
</evidence>
<protein>
    <recommendedName>
        <fullName evidence="6 19">Adenosylcobinamide-GDP ribazoletransferase</fullName>
        <ecNumber evidence="5 19">2.7.8.26</ecNumber>
    </recommendedName>
    <alternativeName>
        <fullName evidence="16 19">Cobalamin synthase</fullName>
    </alternativeName>
    <alternativeName>
        <fullName evidence="15 19">Cobalamin-5'-phosphate synthase</fullName>
    </alternativeName>
</protein>
<evidence type="ECO:0000256" key="8">
    <source>
        <dbReference type="ARBA" id="ARBA00022573"/>
    </source>
</evidence>
<dbReference type="GO" id="GO:0009236">
    <property type="term" value="P:cobalamin biosynthetic process"/>
    <property type="evidence" value="ECO:0007669"/>
    <property type="project" value="UniProtKB-UniRule"/>
</dbReference>
<evidence type="ECO:0000256" key="12">
    <source>
        <dbReference type="ARBA" id="ARBA00022989"/>
    </source>
</evidence>
<evidence type="ECO:0000256" key="5">
    <source>
        <dbReference type="ARBA" id="ARBA00013200"/>
    </source>
</evidence>
<reference evidence="21" key="1">
    <citation type="journal article" date="2019" name="ISME J.">
        <title>Evolution in action: habitat transition from sediment to the pelagial leads to genome streamlining in Methylophilaceae.</title>
        <authorList>
            <person name="Salcher M."/>
            <person name="Schaefle D."/>
            <person name="Kaspar M."/>
            <person name="Neuenschwander S.M."/>
            <person name="Ghai R."/>
        </authorList>
    </citation>
    <scope>NUCLEOTIDE SEQUENCE [LARGE SCALE GENOMIC DNA]</scope>
    <source>
        <strain evidence="21">MMS-M-51</strain>
    </source>
</reference>
<evidence type="ECO:0000256" key="16">
    <source>
        <dbReference type="ARBA" id="ARBA00032853"/>
    </source>
</evidence>
<evidence type="ECO:0000256" key="3">
    <source>
        <dbReference type="ARBA" id="ARBA00004663"/>
    </source>
</evidence>
<keyword evidence="8 19" id="KW-0169">Cobalamin biosynthesis</keyword>
<feature type="transmembrane region" description="Helical" evidence="19">
    <location>
        <begin position="40"/>
        <end position="67"/>
    </location>
</feature>
<feature type="transmembrane region" description="Helical" evidence="19">
    <location>
        <begin position="135"/>
        <end position="159"/>
    </location>
</feature>
<dbReference type="Proteomes" id="UP000311008">
    <property type="component" value="Chromosome"/>
</dbReference>
<organism evidence="20 21">
    <name type="scientific">Methylophilus medardicus</name>
    <dbReference type="NCBI Taxonomy" id="2588534"/>
    <lineage>
        <taxon>Bacteria</taxon>
        <taxon>Pseudomonadati</taxon>
        <taxon>Pseudomonadota</taxon>
        <taxon>Betaproteobacteria</taxon>
        <taxon>Nitrosomonadales</taxon>
        <taxon>Methylophilaceae</taxon>
        <taxon>Methylophilus</taxon>
    </lineage>
</organism>
<keyword evidence="9 19" id="KW-0808">Transferase</keyword>
<evidence type="ECO:0000256" key="2">
    <source>
        <dbReference type="ARBA" id="ARBA00004651"/>
    </source>
</evidence>
<evidence type="ECO:0000256" key="4">
    <source>
        <dbReference type="ARBA" id="ARBA00010561"/>
    </source>
</evidence>
<feature type="transmembrane region" description="Helical" evidence="19">
    <location>
        <begin position="206"/>
        <end position="225"/>
    </location>
</feature>
<keyword evidence="21" id="KW-1185">Reference proteome</keyword>
<name>A0A5B8CQ35_9PROT</name>
<dbReference type="GO" id="GO:0005886">
    <property type="term" value="C:plasma membrane"/>
    <property type="evidence" value="ECO:0007669"/>
    <property type="project" value="UniProtKB-SubCell"/>
</dbReference>
<evidence type="ECO:0000313" key="21">
    <source>
        <dbReference type="Proteomes" id="UP000311008"/>
    </source>
</evidence>
<dbReference type="PANTHER" id="PTHR34148:SF1">
    <property type="entry name" value="ADENOSYLCOBINAMIDE-GDP RIBAZOLETRANSFERASE"/>
    <property type="match status" value="1"/>
</dbReference>
<dbReference type="EMBL" id="CP040946">
    <property type="protein sequence ID" value="QDC43250.1"/>
    <property type="molecule type" value="Genomic_DNA"/>
</dbReference>
<evidence type="ECO:0000256" key="6">
    <source>
        <dbReference type="ARBA" id="ARBA00015850"/>
    </source>
</evidence>
<comment type="cofactor">
    <cofactor evidence="1 19">
        <name>Mg(2+)</name>
        <dbReference type="ChEBI" id="CHEBI:18420"/>
    </cofactor>
</comment>
<dbReference type="GO" id="GO:0008818">
    <property type="term" value="F:cobalamin 5'-phosphate synthase activity"/>
    <property type="evidence" value="ECO:0007669"/>
    <property type="project" value="UniProtKB-UniRule"/>
</dbReference>
<keyword evidence="12 19" id="KW-1133">Transmembrane helix</keyword>
<dbReference type="GO" id="GO:0051073">
    <property type="term" value="F:adenosylcobinamide-GDP ribazoletransferase activity"/>
    <property type="evidence" value="ECO:0007669"/>
    <property type="project" value="UniProtKB-UniRule"/>
</dbReference>
<keyword evidence="10 19" id="KW-0812">Transmembrane</keyword>
<comment type="similarity">
    <text evidence="4 19">Belongs to the CobS family.</text>
</comment>
<comment type="pathway">
    <text evidence="3 19">Cofactor biosynthesis; adenosylcobalamin biosynthesis; adenosylcobalamin from cob(II)yrinate a,c-diamide: step 7/7.</text>
</comment>
<evidence type="ECO:0000256" key="19">
    <source>
        <dbReference type="HAMAP-Rule" id="MF_00719"/>
    </source>
</evidence>
<dbReference type="NCBIfam" id="TIGR00317">
    <property type="entry name" value="cobS"/>
    <property type="match status" value="1"/>
</dbReference>
<dbReference type="PANTHER" id="PTHR34148">
    <property type="entry name" value="ADENOSYLCOBINAMIDE-GDP RIBAZOLETRANSFERASE"/>
    <property type="match status" value="1"/>
</dbReference>